<organism evidence="1 2">
    <name type="scientific">Pseudomonas fluorescens</name>
    <dbReference type="NCBI Taxonomy" id="294"/>
    <lineage>
        <taxon>Bacteria</taxon>
        <taxon>Pseudomonadati</taxon>
        <taxon>Pseudomonadota</taxon>
        <taxon>Gammaproteobacteria</taxon>
        <taxon>Pseudomonadales</taxon>
        <taxon>Pseudomonadaceae</taxon>
        <taxon>Pseudomonas</taxon>
    </lineage>
</organism>
<gene>
    <name evidence="1" type="ORF">PS925_05916</name>
</gene>
<reference evidence="1 2" key="1">
    <citation type="submission" date="2019-09" db="EMBL/GenBank/DDBJ databases">
        <authorList>
            <person name="Chandra G."/>
            <person name="Truman W A."/>
        </authorList>
    </citation>
    <scope>NUCLEOTIDE SEQUENCE [LARGE SCALE GENOMIC DNA]</scope>
    <source>
        <strain evidence="1">PS925</strain>
    </source>
</reference>
<dbReference type="EMBL" id="CABVJG010000029">
    <property type="protein sequence ID" value="VVQ25735.1"/>
    <property type="molecule type" value="Genomic_DNA"/>
</dbReference>
<protein>
    <submittedName>
        <fullName evidence="1">Uncharacterized protein</fullName>
    </submittedName>
</protein>
<dbReference type="AlphaFoldDB" id="A0A5E7VTQ9"/>
<evidence type="ECO:0000313" key="1">
    <source>
        <dbReference type="EMBL" id="VVQ25735.1"/>
    </source>
</evidence>
<name>A0A5E7VTQ9_PSEFL</name>
<evidence type="ECO:0000313" key="2">
    <source>
        <dbReference type="Proteomes" id="UP000412311"/>
    </source>
</evidence>
<accession>A0A5E7VTQ9</accession>
<sequence length="204" mass="20905">MKGVGIGIAEQCVVLVITDDGELARTIEGDVLEILQGVAAKVDGAGSEGRRVADIKGVDTFVSLFLHQRQFARLVKDIGIVAFAADHGVQATQTIEFVVAIVADQHVVEGVAVTGDVAGADKSEIFQVGTEGPVDRGLNGVDLKEKIAGFNNDIAVVIDQVSVVSGATDQGVGTCAAVENIIPGVAGNHVIAIVADAVDVVVVQ</sequence>
<dbReference type="Proteomes" id="UP000412311">
    <property type="component" value="Unassembled WGS sequence"/>
</dbReference>
<proteinExistence type="predicted"/>